<protein>
    <submittedName>
        <fullName evidence="1">Uncharacterized protein</fullName>
    </submittedName>
</protein>
<gene>
    <name evidence="1" type="ORF">ELG94_36645</name>
</gene>
<comment type="caution">
    <text evidence="1">The sequence shown here is derived from an EMBL/GenBank/DDBJ whole genome shotgun (WGS) entry which is preliminary data.</text>
</comment>
<proteinExistence type="predicted"/>
<sequence length="73" mass="7987">MDGAKAHPWLRFPATGNDFGGLGGFQSGQMSLQPPIKKNMHCIILAHATQFAEGELLPGRGAVWRDSRRKITI</sequence>
<reference evidence="1 2" key="1">
    <citation type="submission" date="2019-02" db="EMBL/GenBank/DDBJ databases">
        <title>The genomic architecture of introgression among sibling species of bacteria.</title>
        <authorList>
            <person name="Cavassim M.I.A."/>
            <person name="Moeskjaer S."/>
            <person name="Moslemi C."/>
            <person name="Fields B."/>
            <person name="Bachmann A."/>
            <person name="Vilhjalmsson B."/>
            <person name="Schierup M.H."/>
            <person name="Young J.P.W."/>
            <person name="Andersen S.U."/>
        </authorList>
    </citation>
    <scope>NUCLEOTIDE SEQUENCE [LARGE SCALE GENOMIC DNA]</scope>
    <source>
        <strain evidence="1 2">SM42</strain>
    </source>
</reference>
<evidence type="ECO:0000313" key="1">
    <source>
        <dbReference type="EMBL" id="TBF02448.1"/>
    </source>
</evidence>
<dbReference type="AlphaFoldDB" id="A0AAE8TZ49"/>
<accession>A0AAE8TZ49</accession>
<name>A0AAE8TZ49_9HYPH</name>
<dbReference type="Proteomes" id="UP000291892">
    <property type="component" value="Unassembled WGS sequence"/>
</dbReference>
<dbReference type="EMBL" id="SIKX01000006">
    <property type="protein sequence ID" value="TBF02448.1"/>
    <property type="molecule type" value="Genomic_DNA"/>
</dbReference>
<organism evidence="1 2">
    <name type="scientific">Rhizobium ruizarguesonis</name>
    <dbReference type="NCBI Taxonomy" id="2081791"/>
    <lineage>
        <taxon>Bacteria</taxon>
        <taxon>Pseudomonadati</taxon>
        <taxon>Pseudomonadota</taxon>
        <taxon>Alphaproteobacteria</taxon>
        <taxon>Hyphomicrobiales</taxon>
        <taxon>Rhizobiaceae</taxon>
        <taxon>Rhizobium/Agrobacterium group</taxon>
        <taxon>Rhizobium</taxon>
    </lineage>
</organism>
<evidence type="ECO:0000313" key="2">
    <source>
        <dbReference type="Proteomes" id="UP000291892"/>
    </source>
</evidence>